<evidence type="ECO:0000313" key="2">
    <source>
        <dbReference type="EMBL" id="CCG82082.1"/>
    </source>
</evidence>
<evidence type="ECO:0000313" key="3">
    <source>
        <dbReference type="Proteomes" id="UP000013776"/>
    </source>
</evidence>
<proteinExistence type="inferred from homology"/>
<comment type="similarity">
    <text evidence="1">Belongs to the MDM20/NAA25 family.</text>
</comment>
<dbReference type="InterPro" id="IPR019183">
    <property type="entry name" value="NAA25_NatB_aux_su"/>
</dbReference>
<dbReference type="GO" id="GO:0031416">
    <property type="term" value="C:NatB complex"/>
    <property type="evidence" value="ECO:0007669"/>
    <property type="project" value="TreeGrafter"/>
</dbReference>
<dbReference type="eggNOG" id="KOG2053">
    <property type="taxonomic scope" value="Eukaryota"/>
</dbReference>
<name>R4XFI0_TAPDE</name>
<dbReference type="Pfam" id="PF09797">
    <property type="entry name" value="NatB_MDM20"/>
    <property type="match status" value="1"/>
</dbReference>
<reference evidence="2 3" key="1">
    <citation type="journal article" date="2013" name="MBio">
        <title>Genome sequencing of the plant pathogen Taphrina deformans, the causal agent of peach leaf curl.</title>
        <authorList>
            <person name="Cisse O.H."/>
            <person name="Almeida J.M.G.C.F."/>
            <person name="Fonseca A."/>
            <person name="Kumar A.A."/>
            <person name="Salojaervi J."/>
            <person name="Overmyer K."/>
            <person name="Hauser P.M."/>
            <person name="Pagni M."/>
        </authorList>
    </citation>
    <scope>NUCLEOTIDE SEQUENCE [LARGE SCALE GENOMIC DNA]</scope>
    <source>
        <strain evidence="3">PYCC 5710 / ATCC 11124 / CBS 356.35 / IMI 108563 / JCM 9778 / NBRC 8474</strain>
    </source>
</reference>
<protein>
    <submittedName>
        <fullName evidence="2">NatB N-acetyltransferase complex non catalytic subunit Arm1</fullName>
    </submittedName>
</protein>
<sequence>MNRQLEPIWDAIDEEQFGYALQLIEKIQKRYRTPNLTLLGLQGLCLARENRLDEALAICEKLRSDAPEDKTTYQSIHNILKLASSSQCADYLTKTMANGYSLLKTEFMGRLWFMESVRAGNLPAQRKAAIELQKGFLSRHYFYLVLMSMRLLYQQDSDAKERTLLGLLMYRMISKAAENISDGPVSPSAGPKIDNIEEFYVYLDILQLLNKDHEALKVLSGPLGEKFAGNHNLLLLRLELLEKTEEHEARFELAKSAHQVGTDDWLVLKALVDADRATQKSLRTDDSLGLLKSPGIQKSTRNTLLACVYLASKLPGSGALVDALQVYCTAYSDKLTTFEDLAPYVRQLTWEQRKDYLEFYMNLSMDTVARQTITFTNYMKFNILLNHSNMTSGDLLQLVPSMLHQYTTALQHASSLKPTDNQYGDDLILLATQITSESVGGAIKSKILAIVMLEKALLHSKHNYQIRLFLVCLYRQIGAWSQANAHYRALQIKHIQHDTLSWLLLEGASYEYCSPSQLSALRESQSIYASSKRETPDAICQAYENRSYSKIPEFLEFQRRLDGSLWQYQSQASIWTLEILLDKFSYSQTIDFASINKSIYDNKARRIMLNVFESQQPASSDHWATETDMQTLEKSYRTVQLLQAIVRNKCLEDSTTRLQSEESSDDMIYNLVRDMYDVKFNSETESITRARLQDQFQTLVIPKFSSEGVNLSSEMLNEMGRIAQSLKLFSITSSHIKSDLKAIKSKVLELSKELRKCLEQLRTDIINSDLVVEAPEGLDVEVSFIQKIMEHVKLSRRESVTCLLGVVKSIK</sequence>
<gene>
    <name evidence="2" type="ORF">TAPDE_002015</name>
</gene>
<dbReference type="PANTHER" id="PTHR22767">
    <property type="entry name" value="N-TERMINAL ACETYLTRANSFERASE-RELATED"/>
    <property type="match status" value="1"/>
</dbReference>
<dbReference type="OrthoDB" id="1874341at2759"/>
<organism evidence="2 3">
    <name type="scientific">Taphrina deformans (strain PYCC 5710 / ATCC 11124 / CBS 356.35 / IMI 108563 / JCM 9778 / NBRC 8474)</name>
    <name type="common">Peach leaf curl fungus</name>
    <name type="synonym">Lalaria deformans</name>
    <dbReference type="NCBI Taxonomy" id="1097556"/>
    <lineage>
        <taxon>Eukaryota</taxon>
        <taxon>Fungi</taxon>
        <taxon>Dikarya</taxon>
        <taxon>Ascomycota</taxon>
        <taxon>Taphrinomycotina</taxon>
        <taxon>Taphrinomycetes</taxon>
        <taxon>Taphrinales</taxon>
        <taxon>Taphrinaceae</taxon>
        <taxon>Taphrina</taxon>
    </lineage>
</organism>
<keyword evidence="3" id="KW-1185">Reference proteome</keyword>
<dbReference type="AlphaFoldDB" id="R4XFI0"/>
<dbReference type="STRING" id="1097556.R4XFI0"/>
<dbReference type="PANTHER" id="PTHR22767:SF3">
    <property type="entry name" value="N-ALPHA-ACETYLTRANSFERASE 25, NATB AUXILIARY SUBUNIT"/>
    <property type="match status" value="1"/>
</dbReference>
<comment type="caution">
    <text evidence="2">The sequence shown here is derived from an EMBL/GenBank/DDBJ whole genome shotgun (WGS) entry which is preliminary data.</text>
</comment>
<accession>R4XFI0</accession>
<dbReference type="EMBL" id="CAHR02000070">
    <property type="protein sequence ID" value="CCG82082.1"/>
    <property type="molecule type" value="Genomic_DNA"/>
</dbReference>
<dbReference type="Proteomes" id="UP000013776">
    <property type="component" value="Unassembled WGS sequence"/>
</dbReference>
<evidence type="ECO:0000256" key="1">
    <source>
        <dbReference type="ARBA" id="ARBA00006298"/>
    </source>
</evidence>